<dbReference type="PANTHER" id="PTHR37485:SF1">
    <property type="entry name" value="CELL DIVISION PROTEIN FTSB"/>
    <property type="match status" value="1"/>
</dbReference>
<evidence type="ECO:0000256" key="6">
    <source>
        <dbReference type="ARBA" id="ARBA00023136"/>
    </source>
</evidence>
<dbReference type="AlphaFoldDB" id="A0A1G2HWH5"/>
<protein>
    <recommendedName>
        <fullName evidence="8">Cell division protein FtsL</fullName>
    </recommendedName>
</protein>
<evidence type="ECO:0000313" key="12">
    <source>
        <dbReference type="Proteomes" id="UP000179183"/>
    </source>
</evidence>
<evidence type="ECO:0000256" key="10">
    <source>
        <dbReference type="SAM" id="Phobius"/>
    </source>
</evidence>
<evidence type="ECO:0000256" key="9">
    <source>
        <dbReference type="SAM" id="Coils"/>
    </source>
</evidence>
<keyword evidence="7" id="KW-0131">Cell cycle</keyword>
<dbReference type="GO" id="GO:0030428">
    <property type="term" value="C:cell septum"/>
    <property type="evidence" value="ECO:0007669"/>
    <property type="project" value="TreeGrafter"/>
</dbReference>
<proteinExistence type="predicted"/>
<evidence type="ECO:0000313" key="11">
    <source>
        <dbReference type="EMBL" id="OGZ66807.1"/>
    </source>
</evidence>
<comment type="caution">
    <text evidence="11">The sequence shown here is derived from an EMBL/GenBank/DDBJ whole genome shotgun (WGS) entry which is preliminary data.</text>
</comment>
<comment type="subcellular location">
    <subcellularLocation>
        <location evidence="1">Cell membrane</location>
        <topology evidence="1">Single-pass type II membrane protein</topology>
    </subcellularLocation>
</comment>
<name>A0A1G2HWH5_9BACT</name>
<dbReference type="GO" id="GO:0043093">
    <property type="term" value="P:FtsZ-dependent cytokinesis"/>
    <property type="evidence" value="ECO:0007669"/>
    <property type="project" value="TreeGrafter"/>
</dbReference>
<evidence type="ECO:0000256" key="4">
    <source>
        <dbReference type="ARBA" id="ARBA00022692"/>
    </source>
</evidence>
<reference evidence="11 12" key="1">
    <citation type="journal article" date="2016" name="Nat. Commun.">
        <title>Thousands of microbial genomes shed light on interconnected biogeochemical processes in an aquifer system.</title>
        <authorList>
            <person name="Anantharaman K."/>
            <person name="Brown C.T."/>
            <person name="Hug L.A."/>
            <person name="Sharon I."/>
            <person name="Castelle C.J."/>
            <person name="Probst A.J."/>
            <person name="Thomas B.C."/>
            <person name="Singh A."/>
            <person name="Wilkins M.J."/>
            <person name="Karaoz U."/>
            <person name="Brodie E.L."/>
            <person name="Williams K.H."/>
            <person name="Hubbard S.S."/>
            <person name="Banfield J.F."/>
        </authorList>
    </citation>
    <scope>NUCLEOTIDE SEQUENCE [LARGE SCALE GENOMIC DNA]</scope>
</reference>
<keyword evidence="3 11" id="KW-0132">Cell division</keyword>
<keyword evidence="9" id="KW-0175">Coiled coil</keyword>
<keyword evidence="2" id="KW-1003">Cell membrane</keyword>
<evidence type="ECO:0000256" key="7">
    <source>
        <dbReference type="ARBA" id="ARBA00023306"/>
    </source>
</evidence>
<dbReference type="Pfam" id="PF04977">
    <property type="entry name" value="DivIC"/>
    <property type="match status" value="1"/>
</dbReference>
<dbReference type="PANTHER" id="PTHR37485">
    <property type="entry name" value="CELL DIVISION PROTEIN FTSB"/>
    <property type="match status" value="1"/>
</dbReference>
<dbReference type="Proteomes" id="UP000179183">
    <property type="component" value="Unassembled WGS sequence"/>
</dbReference>
<evidence type="ECO:0000256" key="5">
    <source>
        <dbReference type="ARBA" id="ARBA00022989"/>
    </source>
</evidence>
<feature type="transmembrane region" description="Helical" evidence="10">
    <location>
        <begin position="20"/>
        <end position="40"/>
    </location>
</feature>
<evidence type="ECO:0000256" key="2">
    <source>
        <dbReference type="ARBA" id="ARBA00022475"/>
    </source>
</evidence>
<organism evidence="11 12">
    <name type="scientific">Candidatus Staskawiczbacteria bacterium RIFCSPHIGHO2_02_FULL_33_16</name>
    <dbReference type="NCBI Taxonomy" id="1802204"/>
    <lineage>
        <taxon>Bacteria</taxon>
        <taxon>Candidatus Staskawicziibacteriota</taxon>
    </lineage>
</organism>
<keyword evidence="5 10" id="KW-1133">Transmembrane helix</keyword>
<sequence length="133" mass="15679">MSSFQKKIQSHLPQNFAAKLIVVLLLVFCVVLIFVNLRIYNKRRHLNSQIESLKNKIEETRTTNNNLKQEILKADDDKYIEKIAREELDLQKPGEKVFSFIDKSPQDAKETESSKNIFQVWLDNIFNFMKNSF</sequence>
<accession>A0A1G2HWH5</accession>
<dbReference type="InterPro" id="IPR023081">
    <property type="entry name" value="Cell_div_FtsB"/>
</dbReference>
<gene>
    <name evidence="11" type="ORF">A3D34_03120</name>
</gene>
<dbReference type="EMBL" id="MHOQ01000021">
    <property type="protein sequence ID" value="OGZ66807.1"/>
    <property type="molecule type" value="Genomic_DNA"/>
</dbReference>
<dbReference type="GO" id="GO:0005886">
    <property type="term" value="C:plasma membrane"/>
    <property type="evidence" value="ECO:0007669"/>
    <property type="project" value="UniProtKB-SubCell"/>
</dbReference>
<evidence type="ECO:0000256" key="8">
    <source>
        <dbReference type="NCBIfam" id="TIGR02209"/>
    </source>
</evidence>
<dbReference type="NCBIfam" id="TIGR02209">
    <property type="entry name" value="ftsL_broad"/>
    <property type="match status" value="1"/>
</dbReference>
<dbReference type="InterPro" id="IPR011922">
    <property type="entry name" value="Cell_div_FtsL"/>
</dbReference>
<keyword evidence="4 10" id="KW-0812">Transmembrane</keyword>
<feature type="coiled-coil region" evidence="9">
    <location>
        <begin position="43"/>
        <end position="77"/>
    </location>
</feature>
<evidence type="ECO:0000256" key="3">
    <source>
        <dbReference type="ARBA" id="ARBA00022618"/>
    </source>
</evidence>
<evidence type="ECO:0000256" key="1">
    <source>
        <dbReference type="ARBA" id="ARBA00004401"/>
    </source>
</evidence>
<dbReference type="InterPro" id="IPR007060">
    <property type="entry name" value="FtsL/DivIC"/>
</dbReference>
<keyword evidence="6 10" id="KW-0472">Membrane</keyword>